<dbReference type="Gene3D" id="2.60.40.1190">
    <property type="match status" value="1"/>
</dbReference>
<gene>
    <name evidence="5" type="primary">yliI_3</name>
    <name evidence="5" type="ORF">ETAA1_49830</name>
</gene>
<feature type="region of interest" description="Disordered" evidence="1">
    <location>
        <begin position="863"/>
        <end position="885"/>
    </location>
</feature>
<dbReference type="OrthoDB" id="9770043at2"/>
<dbReference type="EC" id="1.1.5.-" evidence="5"/>
<dbReference type="InterPro" id="IPR010502">
    <property type="entry name" value="Carb-bd_dom_fam9"/>
</dbReference>
<evidence type="ECO:0000259" key="4">
    <source>
        <dbReference type="Pfam" id="PF07995"/>
    </source>
</evidence>
<dbReference type="Pfam" id="PF07995">
    <property type="entry name" value="GSDH"/>
    <property type="match status" value="1"/>
</dbReference>
<accession>A0A517XZT3</accession>
<feature type="domain" description="Carbohydrate-binding" evidence="3">
    <location>
        <begin position="55"/>
        <end position="232"/>
    </location>
</feature>
<sequence precursor="true">MTRRAVPLAGLAALAAAVLAVRTDAPAADHPIPAPLAAAPPTRFECRWADTPISLDGKADDAAWAHAQPIDSFHLPWLKEKARLSRTATKARLLWDREYLYFFAEMEDSDLRAAVKEHDGDTWNDDVFELFFRPDRGKAGYYEFQVNALNTKFDAFFPKLNFDDFQKQKKAGDFHIESRVKVDGPLNAAKAGGAKGWAVEGRIPWTDFLKTGGRPAPGESWAFNLCRFDYHQGWDGPELSCVAPIREKKLSAFFHQTEDFADLKFVGPDARTSAQPVGLESLPPLTTSTVVGFPDPPPPYRAVRGIADYRPGYPIQVKPVPGTDQMLLLTQPRSYGPTTLWRFTHHGASAKDAVKLLDTPHEGTATDFTFHPKFAENGYVYVGWNGGAKGTKKKCHVTRYTMQTKAPYALDAASAATIIEWESDGHNGLAMCFGNDGKFYVTSGDGTSDSDTNNVGQKPDSILAKVLRIDVDRPAAGKQYSVPADNPFVTDARFVPETWAYGTRNPWRITCDPVSGQIWLGQNGQDLWEYAHLVKKGDNYGWSVTEGSYPFFPQRKAGPTPVTPPTVEHSHAEARSLTGGVVYRGTKLPELVGAYIYGDYSTGHIWAVKHDGTRLLWHKKIAVTTLKITAFALDARGELLICDHAADGTGGFFTLEPNPAPADTGFPRTLSASGLFASVRDHTMAAGVLPYSVNAPFWSDGLFKVRYLALPGGTGVGYKGNRGWSFPDGTVIVKSFAIDHVDRGPNARRWVETRFLTRQGGEWYGYSYEWNAEGTDATLLPAAGADREFVRRTPNGGEKVAWHYPSRAECMVCHSRAQEYVLGLCTSQLNRTQDYGGRPENQVRAFERLGLFRHDWAGEAKGRVKGAENGQQPGQREPRPSSLFTRFPTDMTALVDPYDAKQPLDARARSWLHVNCSSCHVEAGGGNAAMELEFTRELDKMRILDVKPLHQTFDLPDAKLVAPGHPERSVLVHRLGLRGPGQMPPLASTKVDERGAALMREWVRSLKK</sequence>
<dbReference type="InterPro" id="IPR011041">
    <property type="entry name" value="Quinoprot_gluc/sorb_DH_b-prop"/>
</dbReference>
<protein>
    <submittedName>
        <fullName evidence="5">Soluble aldose sugar dehydrogenase YliI</fullName>
        <ecNumber evidence="5">1.1.5.-</ecNumber>
    </submittedName>
</protein>
<proteinExistence type="predicted"/>
<dbReference type="GO" id="GO:0016052">
    <property type="term" value="P:carbohydrate catabolic process"/>
    <property type="evidence" value="ECO:0007669"/>
    <property type="project" value="InterPro"/>
</dbReference>
<keyword evidence="2" id="KW-0732">Signal</keyword>
<dbReference type="KEGG" id="uli:ETAA1_49830"/>
<name>A0A517XZT3_9BACT</name>
<dbReference type="InterPro" id="IPR012938">
    <property type="entry name" value="Glc/Sorbosone_DH"/>
</dbReference>
<dbReference type="Gene3D" id="2.120.10.30">
    <property type="entry name" value="TolB, C-terminal domain"/>
    <property type="match status" value="1"/>
</dbReference>
<dbReference type="EMBL" id="CP036273">
    <property type="protein sequence ID" value="QDU22993.1"/>
    <property type="molecule type" value="Genomic_DNA"/>
</dbReference>
<evidence type="ECO:0000256" key="1">
    <source>
        <dbReference type="SAM" id="MobiDB-lite"/>
    </source>
</evidence>
<dbReference type="AlphaFoldDB" id="A0A517XZT3"/>
<dbReference type="PANTHER" id="PTHR19328:SF75">
    <property type="entry name" value="ALDOSE SUGAR DEHYDROGENASE YLII"/>
    <property type="match status" value="1"/>
</dbReference>
<dbReference type="InterPro" id="IPR011042">
    <property type="entry name" value="6-blade_b-propeller_TolB-like"/>
</dbReference>
<keyword evidence="5" id="KW-0560">Oxidoreductase</keyword>
<organism evidence="5 6">
    <name type="scientific">Urbifossiella limnaea</name>
    <dbReference type="NCBI Taxonomy" id="2528023"/>
    <lineage>
        <taxon>Bacteria</taxon>
        <taxon>Pseudomonadati</taxon>
        <taxon>Planctomycetota</taxon>
        <taxon>Planctomycetia</taxon>
        <taxon>Gemmatales</taxon>
        <taxon>Gemmataceae</taxon>
        <taxon>Urbifossiella</taxon>
    </lineage>
</organism>
<dbReference type="Proteomes" id="UP000319576">
    <property type="component" value="Chromosome"/>
</dbReference>
<dbReference type="SUPFAM" id="SSF49344">
    <property type="entry name" value="CBD9-like"/>
    <property type="match status" value="1"/>
</dbReference>
<dbReference type="PANTHER" id="PTHR19328">
    <property type="entry name" value="HEDGEHOG-INTERACTING PROTEIN"/>
    <property type="match status" value="1"/>
</dbReference>
<evidence type="ECO:0000313" key="6">
    <source>
        <dbReference type="Proteomes" id="UP000319576"/>
    </source>
</evidence>
<dbReference type="RefSeq" id="WP_145243097.1">
    <property type="nucleotide sequence ID" value="NZ_CP036273.1"/>
</dbReference>
<evidence type="ECO:0000313" key="5">
    <source>
        <dbReference type="EMBL" id="QDU22993.1"/>
    </source>
</evidence>
<reference evidence="5 6" key="1">
    <citation type="submission" date="2019-02" db="EMBL/GenBank/DDBJ databases">
        <title>Deep-cultivation of Planctomycetes and their phenomic and genomic characterization uncovers novel biology.</title>
        <authorList>
            <person name="Wiegand S."/>
            <person name="Jogler M."/>
            <person name="Boedeker C."/>
            <person name="Pinto D."/>
            <person name="Vollmers J."/>
            <person name="Rivas-Marin E."/>
            <person name="Kohn T."/>
            <person name="Peeters S.H."/>
            <person name="Heuer A."/>
            <person name="Rast P."/>
            <person name="Oberbeckmann S."/>
            <person name="Bunk B."/>
            <person name="Jeske O."/>
            <person name="Meyerdierks A."/>
            <person name="Storesund J.E."/>
            <person name="Kallscheuer N."/>
            <person name="Luecker S."/>
            <person name="Lage O.M."/>
            <person name="Pohl T."/>
            <person name="Merkel B.J."/>
            <person name="Hornburger P."/>
            <person name="Mueller R.-W."/>
            <person name="Bruemmer F."/>
            <person name="Labrenz M."/>
            <person name="Spormann A.M."/>
            <person name="Op den Camp H."/>
            <person name="Overmann J."/>
            <person name="Amann R."/>
            <person name="Jetten M.S.M."/>
            <person name="Mascher T."/>
            <person name="Medema M.H."/>
            <person name="Devos D.P."/>
            <person name="Kaster A.-K."/>
            <person name="Ovreas L."/>
            <person name="Rohde M."/>
            <person name="Galperin M.Y."/>
            <person name="Jogler C."/>
        </authorList>
    </citation>
    <scope>NUCLEOTIDE SEQUENCE [LARGE SCALE GENOMIC DNA]</scope>
    <source>
        <strain evidence="5 6">ETA_A1</strain>
    </source>
</reference>
<dbReference type="GO" id="GO:0016491">
    <property type="term" value="F:oxidoreductase activity"/>
    <property type="evidence" value="ECO:0007669"/>
    <property type="project" value="UniProtKB-KW"/>
</dbReference>
<dbReference type="GO" id="GO:0030246">
    <property type="term" value="F:carbohydrate binding"/>
    <property type="evidence" value="ECO:0007669"/>
    <property type="project" value="InterPro"/>
</dbReference>
<feature type="chain" id="PRO_5021827424" evidence="2">
    <location>
        <begin position="28"/>
        <end position="1008"/>
    </location>
</feature>
<dbReference type="CDD" id="cd09620">
    <property type="entry name" value="CBM9_like_3"/>
    <property type="match status" value="1"/>
</dbReference>
<evidence type="ECO:0000259" key="3">
    <source>
        <dbReference type="Pfam" id="PF06452"/>
    </source>
</evidence>
<evidence type="ECO:0000256" key="2">
    <source>
        <dbReference type="SAM" id="SignalP"/>
    </source>
</evidence>
<dbReference type="SUPFAM" id="SSF50952">
    <property type="entry name" value="Soluble quinoprotein glucose dehydrogenase"/>
    <property type="match status" value="1"/>
</dbReference>
<dbReference type="Pfam" id="PF06452">
    <property type="entry name" value="CBM9_1"/>
    <property type="match status" value="1"/>
</dbReference>
<dbReference type="GO" id="GO:0004553">
    <property type="term" value="F:hydrolase activity, hydrolyzing O-glycosyl compounds"/>
    <property type="evidence" value="ECO:0007669"/>
    <property type="project" value="InterPro"/>
</dbReference>
<feature type="signal peptide" evidence="2">
    <location>
        <begin position="1"/>
        <end position="27"/>
    </location>
</feature>
<feature type="domain" description="Glucose/Sorbosone dehydrogenase" evidence="4">
    <location>
        <begin position="357"/>
        <end position="648"/>
    </location>
</feature>
<keyword evidence="6" id="KW-1185">Reference proteome</keyword>